<evidence type="ECO:0000256" key="2">
    <source>
        <dbReference type="SAM" id="Phobius"/>
    </source>
</evidence>
<feature type="compositionally biased region" description="Low complexity" evidence="1">
    <location>
        <begin position="148"/>
        <end position="168"/>
    </location>
</feature>
<keyword evidence="2" id="KW-0812">Transmembrane</keyword>
<dbReference type="EMBL" id="KZ084135">
    <property type="protein sequence ID" value="OSC98738.1"/>
    <property type="molecule type" value="Genomic_DNA"/>
</dbReference>
<keyword evidence="2" id="KW-0472">Membrane</keyword>
<dbReference type="OrthoDB" id="10533303at2759"/>
<accession>A0A1Y2IC72</accession>
<dbReference type="Proteomes" id="UP000193067">
    <property type="component" value="Unassembled WGS sequence"/>
</dbReference>
<protein>
    <submittedName>
        <fullName evidence="3">Uncharacterized protein</fullName>
    </submittedName>
</protein>
<feature type="transmembrane region" description="Helical" evidence="2">
    <location>
        <begin position="54"/>
        <end position="75"/>
    </location>
</feature>
<sequence>MSHTPWLRILSSHLEALFVVEGTATNTRDGSGTNEPTRNPPPRPSGRPVHVSPAVPAVVVIACLLAVVAGAWWLLRRLRRSQRNHTTLLEMIGRARKPHLFDVSVSKPQILSNARDGDWDRLTPLAATKLTAVRTTEDTKRIVASDNRSVPSHVSVQQRSRSMQPSRRPQNEPKDSLQVAVLIAMPSDAFSPGHSGSFPHKQLTIPPTCVGIMNVKYRR</sequence>
<organism evidence="3 4">
    <name type="scientific">Trametes coccinea (strain BRFM310)</name>
    <name type="common">Pycnoporus coccineus</name>
    <dbReference type="NCBI Taxonomy" id="1353009"/>
    <lineage>
        <taxon>Eukaryota</taxon>
        <taxon>Fungi</taxon>
        <taxon>Dikarya</taxon>
        <taxon>Basidiomycota</taxon>
        <taxon>Agaricomycotina</taxon>
        <taxon>Agaricomycetes</taxon>
        <taxon>Polyporales</taxon>
        <taxon>Polyporaceae</taxon>
        <taxon>Trametes</taxon>
    </lineage>
</organism>
<keyword evidence="4" id="KW-1185">Reference proteome</keyword>
<name>A0A1Y2IC72_TRAC3</name>
<gene>
    <name evidence="3" type="ORF">PYCCODRAFT_970150</name>
</gene>
<proteinExistence type="predicted"/>
<keyword evidence="2" id="KW-1133">Transmembrane helix</keyword>
<feature type="region of interest" description="Disordered" evidence="1">
    <location>
        <begin position="145"/>
        <end position="175"/>
    </location>
</feature>
<reference evidence="3 4" key="1">
    <citation type="journal article" date="2015" name="Biotechnol. Biofuels">
        <title>Enhanced degradation of softwood versus hardwood by the white-rot fungus Pycnoporus coccineus.</title>
        <authorList>
            <person name="Couturier M."/>
            <person name="Navarro D."/>
            <person name="Chevret D."/>
            <person name="Henrissat B."/>
            <person name="Piumi F."/>
            <person name="Ruiz-Duenas F.J."/>
            <person name="Martinez A.T."/>
            <person name="Grigoriev I.V."/>
            <person name="Riley R."/>
            <person name="Lipzen A."/>
            <person name="Berrin J.G."/>
            <person name="Master E.R."/>
            <person name="Rosso M.N."/>
        </authorList>
    </citation>
    <scope>NUCLEOTIDE SEQUENCE [LARGE SCALE GENOMIC DNA]</scope>
    <source>
        <strain evidence="3 4">BRFM310</strain>
    </source>
</reference>
<evidence type="ECO:0000313" key="3">
    <source>
        <dbReference type="EMBL" id="OSC98738.1"/>
    </source>
</evidence>
<feature type="region of interest" description="Disordered" evidence="1">
    <location>
        <begin position="23"/>
        <end position="50"/>
    </location>
</feature>
<evidence type="ECO:0000313" key="4">
    <source>
        <dbReference type="Proteomes" id="UP000193067"/>
    </source>
</evidence>
<dbReference type="AlphaFoldDB" id="A0A1Y2IC72"/>
<evidence type="ECO:0000256" key="1">
    <source>
        <dbReference type="SAM" id="MobiDB-lite"/>
    </source>
</evidence>